<dbReference type="KEGG" id="ker:91105448"/>
<keyword evidence="4" id="KW-1185">Reference proteome</keyword>
<dbReference type="RefSeq" id="XP_066086502.1">
    <property type="nucleotide sequence ID" value="XM_066230405.1"/>
</dbReference>
<dbReference type="EMBL" id="CP144090">
    <property type="protein sequence ID" value="WWD08535.1"/>
    <property type="molecule type" value="Genomic_DNA"/>
</dbReference>
<gene>
    <name evidence="3" type="ORF">V865_006647</name>
</gene>
<dbReference type="SUPFAM" id="SSF52266">
    <property type="entry name" value="SGNH hydrolase"/>
    <property type="match status" value="1"/>
</dbReference>
<name>A0AAX4KSL8_9TREE</name>
<feature type="region of interest" description="Disordered" evidence="1">
    <location>
        <begin position="1"/>
        <end position="82"/>
    </location>
</feature>
<dbReference type="PANTHER" id="PTHR34407">
    <property type="entry name" value="EXPRESSED PROTEIN"/>
    <property type="match status" value="1"/>
</dbReference>
<feature type="transmembrane region" description="Helical" evidence="2">
    <location>
        <begin position="103"/>
        <end position="120"/>
    </location>
</feature>
<dbReference type="PANTHER" id="PTHR34407:SF1">
    <property type="entry name" value="SGNH HYDROLASE-TYPE ESTERASE DOMAIN-CONTAINING PROTEIN"/>
    <property type="match status" value="1"/>
</dbReference>
<dbReference type="Proteomes" id="UP001358614">
    <property type="component" value="Chromosome 2"/>
</dbReference>
<sequence length="606" mass="67979">MDYQDQNTHHHTQAIRVPRSPILAQQQHENSNTSSSLAPSISLTTGGTTRSRRYPSPIPSPSASPPLPPFQPDSPVRQGPNRFPLSLLPSRIMRVSRNNAKTYLNLSIAFNILLLIAIFLPTEHAHGIIGDKAWNKIEKYGLLKNQWPSSSDGGSGLGLDPVSTRSCSMCSVSPEFCEEFGEDNLMKALGYTGTNNRLRRALAKMRSGQPFTVGVIGGSVSKGHGLDAPDGDNPHTPRNLNRRVFDHLDELFPASGGIKTGSSGKKENKNSFINGAQGGMGTDYFSLCFNEHIPEDVDLVLIELAINDEVLIRNMNTYELLVRGLYDLPNKPAVLNLQVFALMFQYVANGGDLHNGVAQYYDVPTVSFRNPVLPQVLQNTTLVRHLFHNRVKKTEWTDPLEEIDLRHLSWQGHELMGKLASAYIDTQLCEMDKIESRLGDLEQLNYEKLYPIEPLPRAPLMQKYNPTSNLPKLSPQCYSANAVKHPLKPSHQTGWRHWNWKEKHYLIADEPGSKVSFPISTTLGQVQLHYLRSYQYNLGSAKCWIDNDTDKAMRLDGYWREPYNIGRAATIRDDLKPGEHVLHCELLKETADPTGGKEFRIISVMR</sequence>
<keyword evidence="2" id="KW-0812">Transmembrane</keyword>
<dbReference type="CDD" id="cd00229">
    <property type="entry name" value="SGNH_hydrolase"/>
    <property type="match status" value="1"/>
</dbReference>
<feature type="compositionally biased region" description="Polar residues" evidence="1">
    <location>
        <begin position="23"/>
        <end position="43"/>
    </location>
</feature>
<protein>
    <submittedName>
        <fullName evidence="3">Uncharacterized protein</fullName>
    </submittedName>
</protein>
<proteinExistence type="predicted"/>
<evidence type="ECO:0000313" key="4">
    <source>
        <dbReference type="Proteomes" id="UP001358614"/>
    </source>
</evidence>
<dbReference type="AlphaFoldDB" id="A0AAX4KSL8"/>
<accession>A0AAX4KSL8</accession>
<keyword evidence="2" id="KW-0472">Membrane</keyword>
<feature type="compositionally biased region" description="Pro residues" evidence="1">
    <location>
        <begin position="56"/>
        <end position="72"/>
    </location>
</feature>
<organism evidence="3 4">
    <name type="scientific">Kwoniella europaea PYCC6329</name>
    <dbReference type="NCBI Taxonomy" id="1423913"/>
    <lineage>
        <taxon>Eukaryota</taxon>
        <taxon>Fungi</taxon>
        <taxon>Dikarya</taxon>
        <taxon>Basidiomycota</taxon>
        <taxon>Agaricomycotina</taxon>
        <taxon>Tremellomycetes</taxon>
        <taxon>Tremellales</taxon>
        <taxon>Cryptococcaceae</taxon>
        <taxon>Kwoniella</taxon>
    </lineage>
</organism>
<keyword evidence="2" id="KW-1133">Transmembrane helix</keyword>
<evidence type="ECO:0000256" key="1">
    <source>
        <dbReference type="SAM" id="MobiDB-lite"/>
    </source>
</evidence>
<evidence type="ECO:0000256" key="2">
    <source>
        <dbReference type="SAM" id="Phobius"/>
    </source>
</evidence>
<evidence type="ECO:0000313" key="3">
    <source>
        <dbReference type="EMBL" id="WWD08535.1"/>
    </source>
</evidence>
<dbReference type="GeneID" id="91105448"/>
<reference evidence="3 4" key="1">
    <citation type="submission" date="2024-01" db="EMBL/GenBank/DDBJ databases">
        <title>Comparative genomics of Cryptococcus and Kwoniella reveals pathogenesis evolution and contrasting modes of karyotype evolution via chromosome fusion or intercentromeric recombination.</title>
        <authorList>
            <person name="Coelho M.A."/>
            <person name="David-Palma M."/>
            <person name="Shea T."/>
            <person name="Bowers K."/>
            <person name="McGinley-Smith S."/>
            <person name="Mohammad A.W."/>
            <person name="Gnirke A."/>
            <person name="Yurkov A.M."/>
            <person name="Nowrousian M."/>
            <person name="Sun S."/>
            <person name="Cuomo C.A."/>
            <person name="Heitman J."/>
        </authorList>
    </citation>
    <scope>NUCLEOTIDE SEQUENCE [LARGE SCALE GENOMIC DNA]</scope>
    <source>
        <strain evidence="3 4">PYCC6329</strain>
    </source>
</reference>